<dbReference type="OrthoDB" id="6159439at2759"/>
<evidence type="ECO:0000256" key="3">
    <source>
        <dbReference type="RuleBase" id="RU000682"/>
    </source>
</evidence>
<proteinExistence type="predicted"/>
<dbReference type="GO" id="GO:0003677">
    <property type="term" value="F:DNA binding"/>
    <property type="evidence" value="ECO:0007669"/>
    <property type="project" value="UniProtKB-UniRule"/>
</dbReference>
<dbReference type="InterPro" id="IPR001356">
    <property type="entry name" value="HD"/>
</dbReference>
<dbReference type="InterPro" id="IPR009057">
    <property type="entry name" value="Homeodomain-like_sf"/>
</dbReference>
<dbReference type="SUPFAM" id="SSF46689">
    <property type="entry name" value="Homeodomain-like"/>
    <property type="match status" value="1"/>
</dbReference>
<accession>A0A4U5PF51</accession>
<dbReference type="SMART" id="SM00389">
    <property type="entry name" value="HOX"/>
    <property type="match status" value="1"/>
</dbReference>
<keyword evidence="2 3" id="KW-0371">Homeobox</keyword>
<evidence type="ECO:0000259" key="5">
    <source>
        <dbReference type="PROSITE" id="PS50071"/>
    </source>
</evidence>
<keyword evidence="2 3" id="KW-0238">DNA-binding</keyword>
<feature type="compositionally biased region" description="Basic residues" evidence="4">
    <location>
        <begin position="409"/>
        <end position="428"/>
    </location>
</feature>
<sequence length="428" mass="49454">MWNWPSLEALPRSISLKGNYVEVLGEPSMDLLDKYGFEKFENPRGYYQRILREPETLKIKRFSLCHPKDPKRQIHVSVGRRTKSDNQSFLPSPTDIGLTSSGFILHFRLASADRVERSSVKATLTDFPVSFPPFRLAATNMLDFQRIEPGYIAADKHDHIYEFPEGDSMWFYGYCRRRGCTGCVHVLRKNFFGFPVRGHSCEATSGAAVPGSPKRVQASDLEKRCLFEVTFQLDGEKSKTLNIVKTFTQPLLICEAIGEICKNVGRTFWVETSRFDPLFQVYVVLPWDEMDYCAEGGRYKIHYVTKKPTISGWSIVVRDDGKLVPRSVETRPKSPIQQKGRKLPVDFSLMEGAHNYDCKRHEILLNEFSRDSEPSDRHLMKIALKLEMEVDRVESWFNNRRAKEAAKDFKRKRGESHCFRTPKKSKIY</sequence>
<evidence type="ECO:0000256" key="1">
    <source>
        <dbReference type="ARBA" id="ARBA00004123"/>
    </source>
</evidence>
<organism evidence="6 7">
    <name type="scientific">Steinernema carpocapsae</name>
    <name type="common">Entomopathogenic nematode</name>
    <dbReference type="NCBI Taxonomy" id="34508"/>
    <lineage>
        <taxon>Eukaryota</taxon>
        <taxon>Metazoa</taxon>
        <taxon>Ecdysozoa</taxon>
        <taxon>Nematoda</taxon>
        <taxon>Chromadorea</taxon>
        <taxon>Rhabditida</taxon>
        <taxon>Tylenchina</taxon>
        <taxon>Panagrolaimomorpha</taxon>
        <taxon>Strongyloidoidea</taxon>
        <taxon>Steinernematidae</taxon>
        <taxon>Steinernema</taxon>
    </lineage>
</organism>
<dbReference type="PROSITE" id="PS50071">
    <property type="entry name" value="HOMEOBOX_2"/>
    <property type="match status" value="1"/>
</dbReference>
<dbReference type="AlphaFoldDB" id="A0A4U5PF51"/>
<feature type="DNA-binding region" description="Homeobox" evidence="2">
    <location>
        <begin position="366"/>
        <end position="408"/>
    </location>
</feature>
<dbReference type="Pfam" id="PF00046">
    <property type="entry name" value="Homeodomain"/>
    <property type="match status" value="1"/>
</dbReference>
<comment type="subcellular location">
    <subcellularLocation>
        <location evidence="1 2 3">Nucleus</location>
    </subcellularLocation>
</comment>
<name>A0A4U5PF51_STECR</name>
<dbReference type="GO" id="GO:0005634">
    <property type="term" value="C:nucleus"/>
    <property type="evidence" value="ECO:0007669"/>
    <property type="project" value="UniProtKB-SubCell"/>
</dbReference>
<reference evidence="6 7" key="2">
    <citation type="journal article" date="2019" name="G3 (Bethesda)">
        <title>Hybrid Assembly of the Genome of the Entomopathogenic Nematode Steinernema carpocapsae Identifies the X-Chromosome.</title>
        <authorList>
            <person name="Serra L."/>
            <person name="Macchietto M."/>
            <person name="Macias-Munoz A."/>
            <person name="McGill C.J."/>
            <person name="Rodriguez I.M."/>
            <person name="Rodriguez B."/>
            <person name="Murad R."/>
            <person name="Mortazavi A."/>
        </authorList>
    </citation>
    <scope>NUCLEOTIDE SEQUENCE [LARGE SCALE GENOMIC DNA]</scope>
    <source>
        <strain evidence="6 7">ALL</strain>
    </source>
</reference>
<feature type="domain" description="Homeobox" evidence="5">
    <location>
        <begin position="364"/>
        <end position="407"/>
    </location>
</feature>
<evidence type="ECO:0000313" key="6">
    <source>
        <dbReference type="EMBL" id="TKR94996.1"/>
    </source>
</evidence>
<keyword evidence="2 3" id="KW-0539">Nucleus</keyword>
<keyword evidence="7" id="KW-1185">Reference proteome</keyword>
<comment type="caution">
    <text evidence="6">The sequence shown here is derived from an EMBL/GenBank/DDBJ whole genome shotgun (WGS) entry which is preliminary data.</text>
</comment>
<feature type="region of interest" description="Disordered" evidence="4">
    <location>
        <begin position="407"/>
        <end position="428"/>
    </location>
</feature>
<evidence type="ECO:0000313" key="7">
    <source>
        <dbReference type="Proteomes" id="UP000298663"/>
    </source>
</evidence>
<dbReference type="Proteomes" id="UP000298663">
    <property type="component" value="Unassembled WGS sequence"/>
</dbReference>
<dbReference type="Gene3D" id="1.10.10.60">
    <property type="entry name" value="Homeodomain-like"/>
    <property type="match status" value="1"/>
</dbReference>
<protein>
    <recommendedName>
        <fullName evidence="5">Homeobox domain-containing protein</fullName>
    </recommendedName>
</protein>
<evidence type="ECO:0000256" key="4">
    <source>
        <dbReference type="SAM" id="MobiDB-lite"/>
    </source>
</evidence>
<evidence type="ECO:0000256" key="2">
    <source>
        <dbReference type="PROSITE-ProRule" id="PRU00108"/>
    </source>
</evidence>
<dbReference type="EMBL" id="AZBU02000002">
    <property type="protein sequence ID" value="TKR94996.1"/>
    <property type="molecule type" value="Genomic_DNA"/>
</dbReference>
<reference evidence="6 7" key="1">
    <citation type="journal article" date="2015" name="Genome Biol.">
        <title>Comparative genomics of Steinernema reveals deeply conserved gene regulatory networks.</title>
        <authorList>
            <person name="Dillman A.R."/>
            <person name="Macchietto M."/>
            <person name="Porter C.F."/>
            <person name="Rogers A."/>
            <person name="Williams B."/>
            <person name="Antoshechkin I."/>
            <person name="Lee M.M."/>
            <person name="Goodwin Z."/>
            <person name="Lu X."/>
            <person name="Lewis E.E."/>
            <person name="Goodrich-Blair H."/>
            <person name="Stock S.P."/>
            <person name="Adams B.J."/>
            <person name="Sternberg P.W."/>
            <person name="Mortazavi A."/>
        </authorList>
    </citation>
    <scope>NUCLEOTIDE SEQUENCE [LARGE SCALE GENOMIC DNA]</scope>
    <source>
        <strain evidence="6 7">ALL</strain>
    </source>
</reference>
<dbReference type="CDD" id="cd00086">
    <property type="entry name" value="homeodomain"/>
    <property type="match status" value="1"/>
</dbReference>
<gene>
    <name evidence="6" type="ORF">L596_009221</name>
</gene>